<dbReference type="InterPro" id="IPR002777">
    <property type="entry name" value="PFD_beta-like"/>
</dbReference>
<keyword evidence="5" id="KW-1185">Reference proteome</keyword>
<dbReference type="GO" id="GO:0006457">
    <property type="term" value="P:protein folding"/>
    <property type="evidence" value="ECO:0007669"/>
    <property type="project" value="InterPro"/>
</dbReference>
<comment type="caution">
    <text evidence="4">The sequence shown here is derived from an EMBL/GenBank/DDBJ whole genome shotgun (WGS) entry which is preliminary data.</text>
</comment>
<dbReference type="Pfam" id="PF01920">
    <property type="entry name" value="Prefoldin_2"/>
    <property type="match status" value="1"/>
</dbReference>
<evidence type="ECO:0000256" key="1">
    <source>
        <dbReference type="ARBA" id="ARBA00008045"/>
    </source>
</evidence>
<dbReference type="GO" id="GO:0005737">
    <property type="term" value="C:cytoplasm"/>
    <property type="evidence" value="ECO:0007669"/>
    <property type="project" value="TreeGrafter"/>
</dbReference>
<dbReference type="GO" id="GO:0051082">
    <property type="term" value="F:unfolded protein binding"/>
    <property type="evidence" value="ECO:0007669"/>
    <property type="project" value="InterPro"/>
</dbReference>
<dbReference type="GO" id="GO:0016272">
    <property type="term" value="C:prefoldin complex"/>
    <property type="evidence" value="ECO:0007669"/>
    <property type="project" value="InterPro"/>
</dbReference>
<reference evidence="4" key="1">
    <citation type="submission" date="2021-02" db="EMBL/GenBank/DDBJ databases">
        <authorList>
            <person name="Dougan E. K."/>
            <person name="Rhodes N."/>
            <person name="Thang M."/>
            <person name="Chan C."/>
        </authorList>
    </citation>
    <scope>NUCLEOTIDE SEQUENCE</scope>
</reference>
<organism evidence="4 5">
    <name type="scientific">Polarella glacialis</name>
    <name type="common">Dinoflagellate</name>
    <dbReference type="NCBI Taxonomy" id="89957"/>
    <lineage>
        <taxon>Eukaryota</taxon>
        <taxon>Sar</taxon>
        <taxon>Alveolata</taxon>
        <taxon>Dinophyceae</taxon>
        <taxon>Suessiales</taxon>
        <taxon>Suessiaceae</taxon>
        <taxon>Polarella</taxon>
    </lineage>
</organism>
<gene>
    <name evidence="4" type="ORF">PGLA1383_LOCUS17239</name>
</gene>
<dbReference type="AlphaFoldDB" id="A0A813EHQ0"/>
<dbReference type="PANTHER" id="PTHR21100:SF9">
    <property type="entry name" value="PREFOLDIN SUBUNIT 4"/>
    <property type="match status" value="1"/>
</dbReference>
<dbReference type="InterPro" id="IPR016661">
    <property type="entry name" value="PFDN4"/>
</dbReference>
<proteinExistence type="inferred from homology"/>
<evidence type="ECO:0000256" key="2">
    <source>
        <dbReference type="ARBA" id="ARBA00023186"/>
    </source>
</evidence>
<dbReference type="PANTHER" id="PTHR21100">
    <property type="entry name" value="PREFOLDIN SUBUNIT 4"/>
    <property type="match status" value="1"/>
</dbReference>
<accession>A0A813EHQ0</accession>
<dbReference type="Proteomes" id="UP000654075">
    <property type="component" value="Unassembled WGS sequence"/>
</dbReference>
<comment type="similarity">
    <text evidence="1">Belongs to the prefoldin subunit beta family.</text>
</comment>
<feature type="coiled-coil region" evidence="3">
    <location>
        <begin position="83"/>
        <end position="117"/>
    </location>
</feature>
<evidence type="ECO:0000313" key="5">
    <source>
        <dbReference type="Proteomes" id="UP000654075"/>
    </source>
</evidence>
<sequence length="156" mass="18040">MFFSSFICVPLLLQVEKDDQIRINKFSRLNLGYDDLDEEIKALKKSVQTYKDARDEIDACMEDEGILLKIGEAFTPVDEDSVGEKLGKLIDQAEARLSEATDEIEKVKTDLDALKKASRDLWDLWVQVANLREFQRLPGKYQWQLFYPDYVDGLVL</sequence>
<dbReference type="Gene3D" id="1.10.287.370">
    <property type="match status" value="1"/>
</dbReference>
<keyword evidence="3" id="KW-0175">Coiled coil</keyword>
<dbReference type="InterPro" id="IPR009053">
    <property type="entry name" value="Prefoldin"/>
</dbReference>
<dbReference type="SUPFAM" id="SSF46579">
    <property type="entry name" value="Prefoldin"/>
    <property type="match status" value="1"/>
</dbReference>
<dbReference type="OrthoDB" id="10250441at2759"/>
<evidence type="ECO:0000256" key="3">
    <source>
        <dbReference type="SAM" id="Coils"/>
    </source>
</evidence>
<dbReference type="EMBL" id="CAJNNV010010617">
    <property type="protein sequence ID" value="CAE8598840.1"/>
    <property type="molecule type" value="Genomic_DNA"/>
</dbReference>
<keyword evidence="2" id="KW-0143">Chaperone</keyword>
<name>A0A813EHQ0_POLGL</name>
<dbReference type="CDD" id="cd23165">
    <property type="entry name" value="Prefoldin_4"/>
    <property type="match status" value="1"/>
</dbReference>
<evidence type="ECO:0000313" key="4">
    <source>
        <dbReference type="EMBL" id="CAE8598840.1"/>
    </source>
</evidence>
<protein>
    <recommendedName>
        <fullName evidence="6">Tubulin-specific chaperone A</fullName>
    </recommendedName>
</protein>
<evidence type="ECO:0008006" key="6">
    <source>
        <dbReference type="Google" id="ProtNLM"/>
    </source>
</evidence>